<evidence type="ECO:0000313" key="9">
    <source>
        <dbReference type="Proteomes" id="UP000313066"/>
    </source>
</evidence>
<dbReference type="Pfam" id="PF00108">
    <property type="entry name" value="Thiolase_N"/>
    <property type="match status" value="1"/>
</dbReference>
<dbReference type="Pfam" id="PF02803">
    <property type="entry name" value="Thiolase_C"/>
    <property type="match status" value="1"/>
</dbReference>
<evidence type="ECO:0000313" key="8">
    <source>
        <dbReference type="EMBL" id="KAB8187710.1"/>
    </source>
</evidence>
<dbReference type="InterPro" id="IPR020616">
    <property type="entry name" value="Thiolase_N"/>
</dbReference>
<dbReference type="InterPro" id="IPR020610">
    <property type="entry name" value="Thiolase_AS"/>
</dbReference>
<feature type="active site" description="Proton acceptor" evidence="4">
    <location>
        <position position="340"/>
    </location>
</feature>
<dbReference type="NCBIfam" id="NF005889">
    <property type="entry name" value="PRK07850.1"/>
    <property type="match status" value="1"/>
</dbReference>
<dbReference type="Gene3D" id="3.40.47.10">
    <property type="match status" value="2"/>
</dbReference>
<keyword evidence="3 5" id="KW-0012">Acyltransferase</keyword>
<accession>A0A5N6C5P0</accession>
<protein>
    <submittedName>
        <fullName evidence="8">Steroid 3-ketoacyl-CoA thiolase</fullName>
    </submittedName>
</protein>
<evidence type="ECO:0000259" key="6">
    <source>
        <dbReference type="Pfam" id="PF00108"/>
    </source>
</evidence>
<gene>
    <name evidence="8" type="ORF">FH610_000610</name>
</gene>
<feature type="domain" description="Thiolase N-terminal" evidence="6">
    <location>
        <begin position="5"/>
        <end position="254"/>
    </location>
</feature>
<evidence type="ECO:0000256" key="1">
    <source>
        <dbReference type="ARBA" id="ARBA00010982"/>
    </source>
</evidence>
<dbReference type="PANTHER" id="PTHR43365:SF1">
    <property type="entry name" value="ACETYL-COA C-ACYLTRANSFERASE"/>
    <property type="match status" value="1"/>
</dbReference>
<feature type="active site" description="Acyl-thioester intermediate" evidence="4">
    <location>
        <position position="89"/>
    </location>
</feature>
<dbReference type="SUPFAM" id="SSF53901">
    <property type="entry name" value="Thiolase-like"/>
    <property type="match status" value="2"/>
</dbReference>
<evidence type="ECO:0000256" key="3">
    <source>
        <dbReference type="ARBA" id="ARBA00023315"/>
    </source>
</evidence>
<dbReference type="InterPro" id="IPR020617">
    <property type="entry name" value="Thiolase_C"/>
</dbReference>
<dbReference type="GO" id="GO:0016747">
    <property type="term" value="F:acyltransferase activity, transferring groups other than amino-acyl groups"/>
    <property type="evidence" value="ECO:0007669"/>
    <property type="project" value="InterPro"/>
</dbReference>
<organism evidence="8 9">
    <name type="scientific">Microbispora catharanthi</name>
    <dbReference type="NCBI Taxonomy" id="1712871"/>
    <lineage>
        <taxon>Bacteria</taxon>
        <taxon>Bacillati</taxon>
        <taxon>Actinomycetota</taxon>
        <taxon>Actinomycetes</taxon>
        <taxon>Streptosporangiales</taxon>
        <taxon>Streptosporangiaceae</taxon>
        <taxon>Microbispora</taxon>
    </lineage>
</organism>
<dbReference type="PROSITE" id="PS00099">
    <property type="entry name" value="THIOLASE_3"/>
    <property type="match status" value="1"/>
</dbReference>
<feature type="active site" description="Proton acceptor" evidence="4">
    <location>
        <position position="370"/>
    </location>
</feature>
<dbReference type="AlphaFoldDB" id="A0A5N6C5P0"/>
<reference evidence="8 9" key="1">
    <citation type="submission" date="2019-10" db="EMBL/GenBank/DDBJ databases">
        <title>Nonomuraea sp. nov., isolated from Phyllanthus amarus.</title>
        <authorList>
            <person name="Klykleung N."/>
            <person name="Tanasupawat S."/>
        </authorList>
    </citation>
    <scope>NUCLEOTIDE SEQUENCE [LARGE SCALE GENOMIC DNA]</scope>
    <source>
        <strain evidence="8 9">CR1-09</strain>
    </source>
</reference>
<sequence>MGTPVIVDAARTPFGRRGGWLSGLHAAELLGVAQRGALERLGLDPHLVEQVIGGCVTQAGEQSGSVTRTAWLHAGLPEETGATTIDSQCGSAQQAVHLIAAQIAAGVIDVGMACGIEVMSRVPLMANVGEGAGRPRPDSWDRDMPAQYVAADRIARRRGFTREGLDAFGLRSQERAARAWAEGRFDGQIIPVTVPADLPGGDGPATVTRDQGLRETSTEALAGLKPILEGGLHTAGTASQISDGASAAVLMDEERARELGMRPRARIVAQCLVGAEPEFLLDGPVRAAEKLLARTGMKIADIDLFEVNEAFASIPMSFAHVHGVDQDRLNVNGGAIAIGHPVGATGIRLIAAAIGELERRDQETAMVAICAGGALATGAIIQRV</sequence>
<evidence type="ECO:0000256" key="2">
    <source>
        <dbReference type="ARBA" id="ARBA00022679"/>
    </source>
</evidence>
<dbReference type="Proteomes" id="UP000313066">
    <property type="component" value="Unassembled WGS sequence"/>
</dbReference>
<dbReference type="PIRSF" id="PIRSF000429">
    <property type="entry name" value="Ac-CoA_Ac_transf"/>
    <property type="match status" value="1"/>
</dbReference>
<feature type="domain" description="Thiolase C-terminal" evidence="7">
    <location>
        <begin position="262"/>
        <end position="383"/>
    </location>
</feature>
<dbReference type="InterPro" id="IPR016039">
    <property type="entry name" value="Thiolase-like"/>
</dbReference>
<dbReference type="RefSeq" id="WP_139572158.1">
    <property type="nucleotide sequence ID" value="NZ_VDMA02000001.1"/>
</dbReference>
<name>A0A5N6C5P0_9ACTN</name>
<evidence type="ECO:0000259" key="7">
    <source>
        <dbReference type="Pfam" id="PF02803"/>
    </source>
</evidence>
<keyword evidence="2 5" id="KW-0808">Transferase</keyword>
<keyword evidence="9" id="KW-1185">Reference proteome</keyword>
<dbReference type="CDD" id="cd00751">
    <property type="entry name" value="thiolase"/>
    <property type="match status" value="1"/>
</dbReference>
<dbReference type="PROSITE" id="PS00737">
    <property type="entry name" value="THIOLASE_2"/>
    <property type="match status" value="1"/>
</dbReference>
<dbReference type="NCBIfam" id="TIGR01930">
    <property type="entry name" value="AcCoA-C-Actrans"/>
    <property type="match status" value="1"/>
</dbReference>
<dbReference type="InterPro" id="IPR020613">
    <property type="entry name" value="Thiolase_CS"/>
</dbReference>
<dbReference type="EMBL" id="VDMA02000001">
    <property type="protein sequence ID" value="KAB8187710.1"/>
    <property type="molecule type" value="Genomic_DNA"/>
</dbReference>
<comment type="caution">
    <text evidence="8">The sequence shown here is derived from an EMBL/GenBank/DDBJ whole genome shotgun (WGS) entry which is preliminary data.</text>
</comment>
<dbReference type="PANTHER" id="PTHR43365">
    <property type="entry name" value="BLR7806 PROTEIN"/>
    <property type="match status" value="1"/>
</dbReference>
<evidence type="ECO:0000256" key="4">
    <source>
        <dbReference type="PIRSR" id="PIRSR000429-1"/>
    </source>
</evidence>
<proteinExistence type="inferred from homology"/>
<comment type="similarity">
    <text evidence="1 5">Belongs to the thiolase-like superfamily. Thiolase family.</text>
</comment>
<evidence type="ECO:0000256" key="5">
    <source>
        <dbReference type="RuleBase" id="RU003557"/>
    </source>
</evidence>
<dbReference type="InterPro" id="IPR002155">
    <property type="entry name" value="Thiolase"/>
</dbReference>